<reference evidence="2" key="1">
    <citation type="journal article" date="2020" name="Stud. Mycol.">
        <title>101 Dothideomycetes genomes: a test case for predicting lifestyles and emergence of pathogens.</title>
        <authorList>
            <person name="Haridas S."/>
            <person name="Albert R."/>
            <person name="Binder M."/>
            <person name="Bloem J."/>
            <person name="Labutti K."/>
            <person name="Salamov A."/>
            <person name="Andreopoulos B."/>
            <person name="Baker S."/>
            <person name="Barry K."/>
            <person name="Bills G."/>
            <person name="Bluhm B."/>
            <person name="Cannon C."/>
            <person name="Castanera R."/>
            <person name="Culley D."/>
            <person name="Daum C."/>
            <person name="Ezra D."/>
            <person name="Gonzalez J."/>
            <person name="Henrissat B."/>
            <person name="Kuo A."/>
            <person name="Liang C."/>
            <person name="Lipzen A."/>
            <person name="Lutzoni F."/>
            <person name="Magnuson J."/>
            <person name="Mondo S."/>
            <person name="Nolan M."/>
            <person name="Ohm R."/>
            <person name="Pangilinan J."/>
            <person name="Park H.-J."/>
            <person name="Ramirez L."/>
            <person name="Alfaro M."/>
            <person name="Sun H."/>
            <person name="Tritt A."/>
            <person name="Yoshinaga Y."/>
            <person name="Zwiers L.-H."/>
            <person name="Turgeon B."/>
            <person name="Goodwin S."/>
            <person name="Spatafora J."/>
            <person name="Crous P."/>
            <person name="Grigoriev I."/>
        </authorList>
    </citation>
    <scope>NUCLEOTIDE SEQUENCE</scope>
    <source>
        <strain evidence="2">CBS 627.86</strain>
    </source>
</reference>
<gene>
    <name evidence="2" type="ORF">BDV96DRAFT_587913</name>
</gene>
<proteinExistence type="predicted"/>
<keyword evidence="3" id="KW-1185">Reference proteome</keyword>
<accession>A0A6A5YQ10</accession>
<name>A0A6A5YQ10_9PLEO</name>
<dbReference type="SUPFAM" id="SSF81383">
    <property type="entry name" value="F-box domain"/>
    <property type="match status" value="1"/>
</dbReference>
<dbReference type="Gene3D" id="1.20.1280.50">
    <property type="match status" value="1"/>
</dbReference>
<dbReference type="InterPro" id="IPR001810">
    <property type="entry name" value="F-box_dom"/>
</dbReference>
<dbReference type="EMBL" id="ML977349">
    <property type="protein sequence ID" value="KAF2108211.1"/>
    <property type="molecule type" value="Genomic_DNA"/>
</dbReference>
<evidence type="ECO:0000259" key="1">
    <source>
        <dbReference type="Pfam" id="PF12937"/>
    </source>
</evidence>
<sequence>MAFDSIISTEHLGTAAVRAANDFEGPSFNNIAEELQLLIFEKLLQHGTGHDFCTALLVCKQWNRLATPLLWRNISINNSRILFFLKSLASARQSSCDPIRNLSIYIRPTPNRNFYSDRPLPRTILGVPLGELLIGNAQDAYLIAVPDYLHETENFIACERIDNDTSEWKLLEIAMRTLALIIREKIRSLKTFSLRLAIRMDPADRSRANVFQTLAFPRSVLAKFLTSLPDSCVNVEIDDSGRSAGPPFTSDEHICPSVRDILPHLRHLQLKICDICPIVVDHNIAGDPFDNIGNEVPMWKDLKTVHLNLRPSPLAESLRTKACRRLLWNSETPQLNGQEARLWLENEATLHQNALAKSLRSAVDKGSFPGVQSLMLNNRHHNSAIDEWHFTNIDILNERVRLLPDVLIETDAMGTAEQRTTRIHEDCVTLEDGKSLFCTGDESEKIIEALVDDGWFTTTYGLRFPKPFRETVEFKSMRLTCIDPRDLVATETGLYERIGAIQPAGLVFDARQLIDDGLQGLRERRARVYEGLSEEATT</sequence>
<dbReference type="Proteomes" id="UP000799770">
    <property type="component" value="Unassembled WGS sequence"/>
</dbReference>
<organism evidence="2 3">
    <name type="scientific">Lophiotrema nucula</name>
    <dbReference type="NCBI Taxonomy" id="690887"/>
    <lineage>
        <taxon>Eukaryota</taxon>
        <taxon>Fungi</taxon>
        <taxon>Dikarya</taxon>
        <taxon>Ascomycota</taxon>
        <taxon>Pezizomycotina</taxon>
        <taxon>Dothideomycetes</taxon>
        <taxon>Pleosporomycetidae</taxon>
        <taxon>Pleosporales</taxon>
        <taxon>Lophiotremataceae</taxon>
        <taxon>Lophiotrema</taxon>
    </lineage>
</organism>
<dbReference type="AlphaFoldDB" id="A0A6A5YQ10"/>
<feature type="domain" description="F-box" evidence="1">
    <location>
        <begin position="33"/>
        <end position="76"/>
    </location>
</feature>
<evidence type="ECO:0000313" key="2">
    <source>
        <dbReference type="EMBL" id="KAF2108211.1"/>
    </source>
</evidence>
<evidence type="ECO:0000313" key="3">
    <source>
        <dbReference type="Proteomes" id="UP000799770"/>
    </source>
</evidence>
<protein>
    <recommendedName>
        <fullName evidence="1">F-box domain-containing protein</fullName>
    </recommendedName>
</protein>
<dbReference type="InterPro" id="IPR036047">
    <property type="entry name" value="F-box-like_dom_sf"/>
</dbReference>
<dbReference type="OrthoDB" id="4192220at2759"/>
<dbReference type="Pfam" id="PF12937">
    <property type="entry name" value="F-box-like"/>
    <property type="match status" value="1"/>
</dbReference>